<proteinExistence type="predicted"/>
<dbReference type="Pfam" id="PF02581">
    <property type="entry name" value="TMP-TENI"/>
    <property type="match status" value="1"/>
</dbReference>
<protein>
    <submittedName>
        <fullName evidence="2">Thiamine-phosphate pyrophosphorylase</fullName>
    </submittedName>
</protein>
<dbReference type="RefSeq" id="WP_089215904.1">
    <property type="nucleotide sequence ID" value="NZ_FZPA01000006.1"/>
</dbReference>
<feature type="domain" description="Thiamine phosphate synthase/TenI" evidence="1">
    <location>
        <begin position="26"/>
        <end position="179"/>
    </location>
</feature>
<accession>A0A239HZ18</accession>
<dbReference type="InterPro" id="IPR022998">
    <property type="entry name" value="ThiamineP_synth_TenI"/>
</dbReference>
<dbReference type="InterPro" id="IPR013785">
    <property type="entry name" value="Aldolase_TIM"/>
</dbReference>
<sequence length="209" mass="22753">MDRFHPPSLPRRWLLTDERAPVPVERLASMLPPGSGVVLRHDSLAVGARWRLFRRLARIAAARRLTLLLAGTPATAVRWGADGVHLRRRRAARAAQAQRLALVVSMPVHDAREARRARRAGASLAFVSPLYPTRSHPGAAALGRAAWLRLARAAGGQAVALGGMTPARARALARAARASGIRPGWAAIDAWVEAAEIRRRRQKRNCVPT</sequence>
<dbReference type="EMBL" id="FZPA01000006">
    <property type="protein sequence ID" value="SNS86481.1"/>
    <property type="molecule type" value="Genomic_DNA"/>
</dbReference>
<gene>
    <name evidence="2" type="ORF">SAMN06295955_106198</name>
</gene>
<dbReference type="OrthoDB" id="8446047at2"/>
<dbReference type="GO" id="GO:0009228">
    <property type="term" value="P:thiamine biosynthetic process"/>
    <property type="evidence" value="ECO:0007669"/>
    <property type="project" value="UniProtKB-KW"/>
</dbReference>
<keyword evidence="3" id="KW-1185">Reference proteome</keyword>
<evidence type="ECO:0000313" key="3">
    <source>
        <dbReference type="Proteomes" id="UP000198339"/>
    </source>
</evidence>
<organism evidence="2 3">
    <name type="scientific">Sphingopyxis indica</name>
    <dbReference type="NCBI Taxonomy" id="436663"/>
    <lineage>
        <taxon>Bacteria</taxon>
        <taxon>Pseudomonadati</taxon>
        <taxon>Pseudomonadota</taxon>
        <taxon>Alphaproteobacteria</taxon>
        <taxon>Sphingomonadales</taxon>
        <taxon>Sphingomonadaceae</taxon>
        <taxon>Sphingopyxis</taxon>
    </lineage>
</organism>
<evidence type="ECO:0000313" key="2">
    <source>
        <dbReference type="EMBL" id="SNS86481.1"/>
    </source>
</evidence>
<dbReference type="Proteomes" id="UP000198339">
    <property type="component" value="Unassembled WGS sequence"/>
</dbReference>
<dbReference type="Gene3D" id="3.20.20.70">
    <property type="entry name" value="Aldolase class I"/>
    <property type="match status" value="1"/>
</dbReference>
<evidence type="ECO:0000259" key="1">
    <source>
        <dbReference type="Pfam" id="PF02581"/>
    </source>
</evidence>
<dbReference type="InterPro" id="IPR036206">
    <property type="entry name" value="ThiamineP_synth_sf"/>
</dbReference>
<dbReference type="SUPFAM" id="SSF51391">
    <property type="entry name" value="Thiamin phosphate synthase"/>
    <property type="match status" value="1"/>
</dbReference>
<reference evidence="2 3" key="1">
    <citation type="submission" date="2017-06" db="EMBL/GenBank/DDBJ databases">
        <authorList>
            <person name="Kim H.J."/>
            <person name="Triplett B.A."/>
        </authorList>
    </citation>
    <scope>NUCLEOTIDE SEQUENCE [LARGE SCALE GENOMIC DNA]</scope>
    <source>
        <strain evidence="2 3">DS15</strain>
    </source>
</reference>
<dbReference type="AlphaFoldDB" id="A0A239HZ18"/>
<name>A0A239HZ18_9SPHN</name>